<organism evidence="1 2">
    <name type="scientific">Singulisphaera acidiphila (strain ATCC BAA-1392 / DSM 18658 / VKM B-2454 / MOB10)</name>
    <dbReference type="NCBI Taxonomy" id="886293"/>
    <lineage>
        <taxon>Bacteria</taxon>
        <taxon>Pseudomonadati</taxon>
        <taxon>Planctomycetota</taxon>
        <taxon>Planctomycetia</taxon>
        <taxon>Isosphaerales</taxon>
        <taxon>Isosphaeraceae</taxon>
        <taxon>Singulisphaera</taxon>
    </lineage>
</organism>
<dbReference type="Proteomes" id="UP000010798">
    <property type="component" value="Chromosome"/>
</dbReference>
<dbReference type="HOGENOM" id="CLU_2289778_0_0_0"/>
<dbReference type="STRING" id="886293.Sinac_0659"/>
<keyword evidence="2" id="KW-1185">Reference proteome</keyword>
<gene>
    <name evidence="1" type="ordered locus">Sinac_0659</name>
</gene>
<protein>
    <submittedName>
        <fullName evidence="1">Uncharacterized protein</fullName>
    </submittedName>
</protein>
<sequence>MVRLPGYQAAQDWLFRTLTHERVFGVCPRLQTMTFGPRHDRAQYGRTWTSVHTAGGKTMAVLFSMVSSCQRHSHDPFVYGLESPEEWVAAVGISEKCRKSR</sequence>
<accession>L0D6N8</accession>
<evidence type="ECO:0000313" key="1">
    <source>
        <dbReference type="EMBL" id="AGA25074.1"/>
    </source>
</evidence>
<dbReference type="AlphaFoldDB" id="L0D6N8"/>
<reference evidence="1 2" key="1">
    <citation type="submission" date="2012-02" db="EMBL/GenBank/DDBJ databases">
        <title>Complete sequence of chromosome of Singulisphaera acidiphila DSM 18658.</title>
        <authorList>
            <consortium name="US DOE Joint Genome Institute (JGI-PGF)"/>
            <person name="Lucas S."/>
            <person name="Copeland A."/>
            <person name="Lapidus A."/>
            <person name="Glavina del Rio T."/>
            <person name="Dalin E."/>
            <person name="Tice H."/>
            <person name="Bruce D."/>
            <person name="Goodwin L."/>
            <person name="Pitluck S."/>
            <person name="Peters L."/>
            <person name="Ovchinnikova G."/>
            <person name="Chertkov O."/>
            <person name="Kyrpides N."/>
            <person name="Mavromatis K."/>
            <person name="Ivanova N."/>
            <person name="Brettin T."/>
            <person name="Detter J.C."/>
            <person name="Han C."/>
            <person name="Larimer F."/>
            <person name="Land M."/>
            <person name="Hauser L."/>
            <person name="Markowitz V."/>
            <person name="Cheng J.-F."/>
            <person name="Hugenholtz P."/>
            <person name="Woyke T."/>
            <person name="Wu D."/>
            <person name="Tindall B."/>
            <person name="Pomrenke H."/>
            <person name="Brambilla E."/>
            <person name="Klenk H.-P."/>
            <person name="Eisen J.A."/>
        </authorList>
    </citation>
    <scope>NUCLEOTIDE SEQUENCE [LARGE SCALE GENOMIC DNA]</scope>
    <source>
        <strain evidence="2">ATCC BAA-1392 / DSM 18658 / VKM B-2454 / MOB10</strain>
    </source>
</reference>
<dbReference type="EMBL" id="CP003364">
    <property type="protein sequence ID" value="AGA25074.1"/>
    <property type="molecule type" value="Genomic_DNA"/>
</dbReference>
<proteinExistence type="predicted"/>
<name>L0D6N8_SINAD</name>
<dbReference type="KEGG" id="saci:Sinac_0659"/>
<evidence type="ECO:0000313" key="2">
    <source>
        <dbReference type="Proteomes" id="UP000010798"/>
    </source>
</evidence>